<feature type="transmembrane region" description="Helical" evidence="1">
    <location>
        <begin position="20"/>
        <end position="41"/>
    </location>
</feature>
<keyword evidence="1" id="KW-1133">Transmembrane helix</keyword>
<evidence type="ECO:0000313" key="3">
    <source>
        <dbReference type="EMBL" id="MCQ1538857.1"/>
    </source>
</evidence>
<accession>A0ABD4TIU4</accession>
<name>A0ABD4TIU4_9EURY</name>
<evidence type="ECO:0000259" key="2">
    <source>
        <dbReference type="Pfam" id="PF07790"/>
    </source>
</evidence>
<reference evidence="3 4" key="1">
    <citation type="submission" date="2019-08" db="EMBL/GenBank/DDBJ databases">
        <authorList>
            <person name="Chen S.-C."/>
            <person name="Lai M.-C."/>
            <person name="You Y.-T."/>
        </authorList>
    </citation>
    <scope>NUCLEOTIDE SEQUENCE [LARGE SCALE GENOMIC DNA]</scope>
    <source>
        <strain evidence="3 4">P2F9704a</strain>
    </source>
</reference>
<sequence length="91" mass="9781">MNDLNKTRIPINLDDAVSPTISVILLVLLAALIAIIVYAFINGIPGRLEKSAFIPAEAGVGEINGTEYIAINNRGGDAVFQNRYSLSPQRV</sequence>
<dbReference type="EMBL" id="VOTZ01000015">
    <property type="protein sequence ID" value="MCQ1538857.1"/>
    <property type="molecule type" value="Genomic_DNA"/>
</dbReference>
<comment type="caution">
    <text evidence="3">The sequence shown here is derived from an EMBL/GenBank/DDBJ whole genome shotgun (WGS) entry which is preliminary data.</text>
</comment>
<evidence type="ECO:0000313" key="4">
    <source>
        <dbReference type="Proteomes" id="UP001524383"/>
    </source>
</evidence>
<keyword evidence="1" id="KW-0812">Transmembrane</keyword>
<keyword evidence="1" id="KW-0472">Membrane</keyword>
<protein>
    <submittedName>
        <fullName evidence="3">Type IV pilin</fullName>
    </submittedName>
</protein>
<gene>
    <name evidence="3" type="ORF">FTO68_07655</name>
</gene>
<feature type="domain" description="Archaeal Type IV pilin N-terminal" evidence="2">
    <location>
        <begin position="15"/>
        <end position="85"/>
    </location>
</feature>
<evidence type="ECO:0000256" key="1">
    <source>
        <dbReference type="SAM" id="Phobius"/>
    </source>
</evidence>
<organism evidence="3 4">
    <name type="scientific">Methanocalculus taiwanensis</name>
    <dbReference type="NCBI Taxonomy" id="106207"/>
    <lineage>
        <taxon>Archaea</taxon>
        <taxon>Methanobacteriati</taxon>
        <taxon>Methanobacteriota</taxon>
        <taxon>Stenosarchaea group</taxon>
        <taxon>Methanomicrobia</taxon>
        <taxon>Methanomicrobiales</taxon>
        <taxon>Methanocalculaceae</taxon>
        <taxon>Methanocalculus</taxon>
    </lineage>
</organism>
<dbReference type="InterPro" id="IPR012859">
    <property type="entry name" value="Pilin_N_archaeal"/>
</dbReference>
<proteinExistence type="predicted"/>
<dbReference type="Proteomes" id="UP001524383">
    <property type="component" value="Unassembled WGS sequence"/>
</dbReference>
<dbReference type="RefSeq" id="WP_255332812.1">
    <property type="nucleotide sequence ID" value="NZ_VOTZ01000015.1"/>
</dbReference>
<dbReference type="Pfam" id="PF07790">
    <property type="entry name" value="Pilin_N"/>
    <property type="match status" value="1"/>
</dbReference>
<keyword evidence="4" id="KW-1185">Reference proteome</keyword>
<dbReference type="AlphaFoldDB" id="A0ABD4TIU4"/>